<accession>A0A9P7UK57</accession>
<dbReference type="KEGG" id="more:E1B28_003006"/>
<protein>
    <recommendedName>
        <fullName evidence="4">ABM domain-containing protein</fullName>
    </recommendedName>
</protein>
<dbReference type="RefSeq" id="XP_043001916.1">
    <property type="nucleotide sequence ID" value="XM_043159962.1"/>
</dbReference>
<feature type="signal peptide" evidence="1">
    <location>
        <begin position="1"/>
        <end position="22"/>
    </location>
</feature>
<evidence type="ECO:0000313" key="2">
    <source>
        <dbReference type="EMBL" id="KAG7085445.1"/>
    </source>
</evidence>
<comment type="caution">
    <text evidence="2">The sequence shown here is derived from an EMBL/GenBank/DDBJ whole genome shotgun (WGS) entry which is preliminary data.</text>
</comment>
<proteinExistence type="predicted"/>
<name>A0A9P7UK57_9AGAR</name>
<keyword evidence="3" id="KW-1185">Reference proteome</keyword>
<dbReference type="EMBL" id="CM032191">
    <property type="protein sequence ID" value="KAG7085445.1"/>
    <property type="molecule type" value="Genomic_DNA"/>
</dbReference>
<evidence type="ECO:0000313" key="3">
    <source>
        <dbReference type="Proteomes" id="UP001049176"/>
    </source>
</evidence>
<dbReference type="Proteomes" id="UP001049176">
    <property type="component" value="Chromosome 11"/>
</dbReference>
<gene>
    <name evidence="2" type="ORF">E1B28_003006</name>
</gene>
<reference evidence="2" key="1">
    <citation type="journal article" date="2021" name="Genome Biol. Evol.">
        <title>The assembled and annotated genome of the fairy-ring fungus Marasmius oreades.</title>
        <authorList>
            <person name="Hiltunen M."/>
            <person name="Ament-Velasquez S.L."/>
            <person name="Johannesson H."/>
        </authorList>
    </citation>
    <scope>NUCLEOTIDE SEQUENCE</scope>
    <source>
        <strain evidence="2">03SP1</strain>
    </source>
</reference>
<sequence length="245" mass="26146">MRFQSLFSFSLSLAAATGVVYGAPSATGANSEDTYGSSQAVTIQHFSLKQPGYGETQQDIIQKLTEAMSKVKASSGKKVEHAYIGVADPDIAEQIFLWKSPPDASTLDTIKPFTSFSSSGTVNSSTSVFNDRTTLLRSLGYPIIESVVLDVLPNVPTTELEQDYSVVVESILQTGSGLGGSHGIQQGSGSRTFMVINGWESQQAVTEWADGVNKDPETAPVYDELLHSFVGGIATPLFKAVKEIP</sequence>
<keyword evidence="1" id="KW-0732">Signal</keyword>
<dbReference type="OrthoDB" id="2925074at2759"/>
<feature type="chain" id="PRO_5040465336" description="ABM domain-containing protein" evidence="1">
    <location>
        <begin position="23"/>
        <end position="245"/>
    </location>
</feature>
<dbReference type="GeneID" id="66072082"/>
<evidence type="ECO:0008006" key="4">
    <source>
        <dbReference type="Google" id="ProtNLM"/>
    </source>
</evidence>
<dbReference type="AlphaFoldDB" id="A0A9P7UK57"/>
<organism evidence="2 3">
    <name type="scientific">Marasmius oreades</name>
    <name type="common">fairy-ring Marasmius</name>
    <dbReference type="NCBI Taxonomy" id="181124"/>
    <lineage>
        <taxon>Eukaryota</taxon>
        <taxon>Fungi</taxon>
        <taxon>Dikarya</taxon>
        <taxon>Basidiomycota</taxon>
        <taxon>Agaricomycotina</taxon>
        <taxon>Agaricomycetes</taxon>
        <taxon>Agaricomycetidae</taxon>
        <taxon>Agaricales</taxon>
        <taxon>Marasmiineae</taxon>
        <taxon>Marasmiaceae</taxon>
        <taxon>Marasmius</taxon>
    </lineage>
</organism>
<evidence type="ECO:0000256" key="1">
    <source>
        <dbReference type="SAM" id="SignalP"/>
    </source>
</evidence>